<gene>
    <name evidence="5" type="ORF">E3O06_00840</name>
</gene>
<dbReference type="GO" id="GO:0003677">
    <property type="term" value="F:DNA binding"/>
    <property type="evidence" value="ECO:0007669"/>
    <property type="project" value="InterPro"/>
</dbReference>
<evidence type="ECO:0000256" key="2">
    <source>
        <dbReference type="ARBA" id="ARBA00022840"/>
    </source>
</evidence>
<dbReference type="Pfam" id="PF01580">
    <property type="entry name" value="FtsK_SpoIIIE"/>
    <property type="match status" value="2"/>
</dbReference>
<accession>A0A4R8V543</accession>
<keyword evidence="2 3" id="KW-0067">ATP-binding</keyword>
<evidence type="ECO:0000256" key="3">
    <source>
        <dbReference type="PROSITE-ProRule" id="PRU00289"/>
    </source>
</evidence>
<feature type="binding site" evidence="3">
    <location>
        <begin position="644"/>
        <end position="651"/>
    </location>
    <ligand>
        <name>ATP</name>
        <dbReference type="ChEBI" id="CHEBI:30616"/>
    </ligand>
</feature>
<dbReference type="InterPro" id="IPR027417">
    <property type="entry name" value="P-loop_NTPase"/>
</dbReference>
<proteinExistence type="predicted"/>
<evidence type="ECO:0000256" key="1">
    <source>
        <dbReference type="ARBA" id="ARBA00022741"/>
    </source>
</evidence>
<dbReference type="PANTHER" id="PTHR22683:SF1">
    <property type="entry name" value="TYPE VII SECRETION SYSTEM PROTEIN ESSC"/>
    <property type="match status" value="1"/>
</dbReference>
<dbReference type="Gene3D" id="3.40.50.300">
    <property type="entry name" value="P-loop containing nucleotide triphosphate hydrolases"/>
    <property type="match status" value="3"/>
</dbReference>
<dbReference type="InterPro" id="IPR002543">
    <property type="entry name" value="FtsK_dom"/>
</dbReference>
<dbReference type="Gene3D" id="2.60.200.20">
    <property type="match status" value="1"/>
</dbReference>
<protein>
    <recommendedName>
        <fullName evidence="4">FtsK domain-containing protein</fullName>
    </recommendedName>
</protein>
<keyword evidence="6" id="KW-1185">Reference proteome</keyword>
<dbReference type="InterPro" id="IPR050206">
    <property type="entry name" value="FtsK/SpoIIIE/SftA"/>
</dbReference>
<dbReference type="CDD" id="cd01127">
    <property type="entry name" value="TrwB_TraG_TraD_VirD4"/>
    <property type="match status" value="1"/>
</dbReference>
<organism evidence="5 6">
    <name type="scientific">Cryobacterium glaciale</name>
    <dbReference type="NCBI Taxonomy" id="1259145"/>
    <lineage>
        <taxon>Bacteria</taxon>
        <taxon>Bacillati</taxon>
        <taxon>Actinomycetota</taxon>
        <taxon>Actinomycetes</taxon>
        <taxon>Micrococcales</taxon>
        <taxon>Microbacteriaceae</taxon>
        <taxon>Cryobacterium</taxon>
    </lineage>
</organism>
<dbReference type="RefSeq" id="WP_134501144.1">
    <property type="nucleotide sequence ID" value="NZ_SOEY01000002.1"/>
</dbReference>
<reference evidence="5 6" key="1">
    <citation type="submission" date="2019-03" db="EMBL/GenBank/DDBJ databases">
        <title>Genomics of glacier-inhabiting Cryobacterium strains.</title>
        <authorList>
            <person name="Liu Q."/>
            <person name="Xin Y.-H."/>
        </authorList>
    </citation>
    <scope>NUCLEOTIDE SEQUENCE [LARGE SCALE GENOMIC DNA]</scope>
    <source>
        <strain evidence="5 6">HLT2-23</strain>
    </source>
</reference>
<dbReference type="SMART" id="SM00382">
    <property type="entry name" value="AAA"/>
    <property type="match status" value="2"/>
</dbReference>
<feature type="binding site" evidence="3">
    <location>
        <begin position="981"/>
        <end position="988"/>
    </location>
    <ligand>
        <name>ATP</name>
        <dbReference type="ChEBI" id="CHEBI:30616"/>
    </ligand>
</feature>
<dbReference type="OrthoDB" id="9807790at2"/>
<dbReference type="PROSITE" id="PS50901">
    <property type="entry name" value="FTSK"/>
    <property type="match status" value="2"/>
</dbReference>
<evidence type="ECO:0000313" key="6">
    <source>
        <dbReference type="Proteomes" id="UP000298173"/>
    </source>
</evidence>
<feature type="domain" description="FtsK" evidence="4">
    <location>
        <begin position="964"/>
        <end position="1158"/>
    </location>
</feature>
<dbReference type="SUPFAM" id="SSF49879">
    <property type="entry name" value="SMAD/FHA domain"/>
    <property type="match status" value="1"/>
</dbReference>
<dbReference type="PANTHER" id="PTHR22683">
    <property type="entry name" value="SPORULATION PROTEIN RELATED"/>
    <property type="match status" value="1"/>
</dbReference>
<dbReference type="Proteomes" id="UP000298173">
    <property type="component" value="Unassembled WGS sequence"/>
</dbReference>
<comment type="caution">
    <text evidence="5">The sequence shown here is derived from an EMBL/GenBank/DDBJ whole genome shotgun (WGS) entry which is preliminary data.</text>
</comment>
<dbReference type="InterPro" id="IPR008984">
    <property type="entry name" value="SMAD_FHA_dom_sf"/>
</dbReference>
<evidence type="ECO:0000313" key="5">
    <source>
        <dbReference type="EMBL" id="TFB77332.1"/>
    </source>
</evidence>
<feature type="domain" description="FtsK" evidence="4">
    <location>
        <begin position="626"/>
        <end position="819"/>
    </location>
</feature>
<dbReference type="EMBL" id="SOEY01000002">
    <property type="protein sequence ID" value="TFB77332.1"/>
    <property type="molecule type" value="Genomic_DNA"/>
</dbReference>
<sequence>MSLRLTVTNPASPADNQSWLLKIDESTTISEVADTLELDPGAILPGAIGSERIVDTDIVSGAVVPATDARELPAGQTRLEFVGGPFAGEQVALTIGRPLTLGRAHGADICIADPFLEARHLTVLLRGGTDATTGRPIPLTATFTPADAAATLTVNGEPVVGAAEIVPADLVQVGSSLVRIGVAPPADADVSSADPGSRAFNRPSRIHSPAVTPIVALPGDKPQEIDSSPLPWLSAVIPIILGVTMAILFQRPAMLLMAAASPIMVIGSFMTNKRMASRKGQRTEADWIDEINGARTRITELVREQRLDQWYRLADPVVIRDIATRPLSRLWERRRSDADALSMRVGTADVPLQVAFEGGSAKDRTQPRRAGVSPSPVAIDLADGPAGVAGPADVARGLVRSMLCSLTTLRSPRDLQLMVLCDKEQGEEWAWTQWLPHTQLGDNVVALIGNTDLTRRERLREAGALLEARMRVAGTRKIAYDQHLVIVIDGARRYRMLPGMVAILERGAAHGIHVIAIDVDRSRLPEECATVVTADAGDPTLGRIESASAYHSTVLLDSVTSTYAETIARALCPIEHVSGVGDDATLPSAVRFTELLGIELDDVRPIVEQWAIAPRQSYVVVGAGADGEFAIDIASDGPHALVAGTTGSGKSEFLQTLVVSLALANRPDALNFVLIDYKGGAAFADCARLPHTVGTVTNLDARETERALASLDAELKRREHVLRDEIGAKDVDAAWAKDPDAAARLGLARLMIVVDEFAELKTELPDFITGLVRIARVGRSLGVNLVLATQRPSGVVTPEMQSNLNLRIALRVTDRADSGDVIGTPDAALISSANPGRGFVRVGLDSAPLPFQTARVANLRVGHQRVARVLPPRAALEWGTVGLPPRYPSAANAPARRPDQDDTDLRALVGLIGAAAQQAGIERSPSPWLMPLPDVLTLDRFDAEAVPAGALLIGLEDVPAAQKQRPLSWSVHDGSHLLFFGGALSGRTTVLRTMLSQAVQRFTPAELHLYIADYGTGALLALADAPHVGAVVTPLDQGRMPRLVSKLVAELSRRQAVLSQAGVGSIGEQRRSADPREALPYALFVIDGWERLSSSLSADEMVAIRDQVMRLLREGAAAGIRVIVTADRSIPGDKISAFIDTQYALRMRDVNDYRAAGIMIRELAPNMPAGRVMFGAAGTEAQIAVLSSDTSGETQNAVVRGVVDHVSAHFATFPQLAELPQPLRVDPLPTTFALSETFGLPVLVEGMPEHPVVGIGGDTLSRVTLDWPGSGGFVVVGDPRTGKSSTLALVAHQLAWSSAPVVIVAQNASPLTEVAAAHGLAVLSASSSAEDIAAALVAREVPLTVIVDDAEHWRDSPVERALVAAKGHSVFCVAIGANAASSVFGGPYAEAKKAHQGLLLSPGTTILGTQVFGGQVPRHLVGRFPAGGGALYSHGSYLPVQVPDLRR</sequence>
<dbReference type="GO" id="GO:0005524">
    <property type="term" value="F:ATP binding"/>
    <property type="evidence" value="ECO:0007669"/>
    <property type="project" value="UniProtKB-UniRule"/>
</dbReference>
<dbReference type="SUPFAM" id="SSF52540">
    <property type="entry name" value="P-loop containing nucleoside triphosphate hydrolases"/>
    <property type="match status" value="3"/>
</dbReference>
<keyword evidence="1 3" id="KW-0547">Nucleotide-binding</keyword>
<name>A0A4R8V543_9MICO</name>
<dbReference type="InterPro" id="IPR003593">
    <property type="entry name" value="AAA+_ATPase"/>
</dbReference>
<dbReference type="CDD" id="cd00060">
    <property type="entry name" value="FHA"/>
    <property type="match status" value="1"/>
</dbReference>
<evidence type="ECO:0000259" key="4">
    <source>
        <dbReference type="PROSITE" id="PS50901"/>
    </source>
</evidence>